<dbReference type="InterPro" id="IPR009057">
    <property type="entry name" value="Homeodomain-like_sf"/>
</dbReference>
<dbReference type="GO" id="GO:0005634">
    <property type="term" value="C:nucleus"/>
    <property type="evidence" value="ECO:0007669"/>
    <property type="project" value="UniProtKB-SubCell"/>
</dbReference>
<comment type="subcellular location">
    <subcellularLocation>
        <location evidence="4">Nucleus</location>
    </subcellularLocation>
</comment>
<feature type="domain" description="Homeobox" evidence="5">
    <location>
        <begin position="33"/>
        <end position="96"/>
    </location>
</feature>
<dbReference type="SMART" id="SM00389">
    <property type="entry name" value="HOX"/>
    <property type="match status" value="1"/>
</dbReference>
<dbReference type="GO" id="GO:0003677">
    <property type="term" value="F:DNA binding"/>
    <property type="evidence" value="ECO:0007669"/>
    <property type="project" value="UniProtKB-UniRule"/>
</dbReference>
<evidence type="ECO:0000256" key="3">
    <source>
        <dbReference type="ARBA" id="ARBA00023242"/>
    </source>
</evidence>
<keyword evidence="2 4" id="KW-0371">Homeobox</keyword>
<dbReference type="SUPFAM" id="SSF46689">
    <property type="entry name" value="Homeodomain-like"/>
    <property type="match status" value="1"/>
</dbReference>
<dbReference type="InterPro" id="IPR008422">
    <property type="entry name" value="KN_HD"/>
</dbReference>
<evidence type="ECO:0000256" key="4">
    <source>
        <dbReference type="PROSITE-ProRule" id="PRU00108"/>
    </source>
</evidence>
<sequence>MIFTSYYDEQILNEVRNEMTVADNNSNVNRAQRPQAKPSKQLPEKAIRLMNEWFVEHEDNPYPNRNDLDYLATNGGIKESQVKAWFSNKRNRTQNTHPKRAKRYLIRTQAQQNSTFLNEPRKIHVADQFEQRALSLQQQEQEQQQQAYRSIVFNTANKLALATANSVRLLLSVLKKKKRKDRNLEIYLCFILFDKIQK</sequence>
<dbReference type="AlphaFoldDB" id="A0A818DNC5"/>
<dbReference type="InterPro" id="IPR001356">
    <property type="entry name" value="HD"/>
</dbReference>
<evidence type="ECO:0000259" key="5">
    <source>
        <dbReference type="PROSITE" id="PS50071"/>
    </source>
</evidence>
<protein>
    <recommendedName>
        <fullName evidence="5">Homeobox domain-containing protein</fullName>
    </recommendedName>
</protein>
<reference evidence="6" key="1">
    <citation type="submission" date="2021-02" db="EMBL/GenBank/DDBJ databases">
        <authorList>
            <person name="Nowell W R."/>
        </authorList>
    </citation>
    <scope>NUCLEOTIDE SEQUENCE</scope>
</reference>
<name>A0A818DNC5_9BILA</name>
<dbReference type="EMBL" id="CAJNXB010005733">
    <property type="protein sequence ID" value="CAF3443330.1"/>
    <property type="molecule type" value="Genomic_DNA"/>
</dbReference>
<evidence type="ECO:0000313" key="6">
    <source>
        <dbReference type="EMBL" id="CAF3443330.1"/>
    </source>
</evidence>
<evidence type="ECO:0000256" key="1">
    <source>
        <dbReference type="ARBA" id="ARBA00023125"/>
    </source>
</evidence>
<feature type="DNA-binding region" description="Homeobox" evidence="4">
    <location>
        <begin position="35"/>
        <end position="97"/>
    </location>
</feature>
<keyword evidence="1 4" id="KW-0238">DNA-binding</keyword>
<comment type="caution">
    <text evidence="6">The sequence shown here is derived from an EMBL/GenBank/DDBJ whole genome shotgun (WGS) entry which is preliminary data.</text>
</comment>
<gene>
    <name evidence="6" type="ORF">TIS948_LOCUS31368</name>
</gene>
<dbReference type="Gene3D" id="1.10.10.60">
    <property type="entry name" value="Homeodomain-like"/>
    <property type="match status" value="1"/>
</dbReference>
<dbReference type="GO" id="GO:0006355">
    <property type="term" value="P:regulation of DNA-templated transcription"/>
    <property type="evidence" value="ECO:0007669"/>
    <property type="project" value="InterPro"/>
</dbReference>
<keyword evidence="3 4" id="KW-0539">Nucleus</keyword>
<accession>A0A818DNC5</accession>
<evidence type="ECO:0000256" key="2">
    <source>
        <dbReference type="ARBA" id="ARBA00023155"/>
    </source>
</evidence>
<dbReference type="Proteomes" id="UP000663825">
    <property type="component" value="Unassembled WGS sequence"/>
</dbReference>
<dbReference type="CDD" id="cd00086">
    <property type="entry name" value="homeodomain"/>
    <property type="match status" value="1"/>
</dbReference>
<organism evidence="6 7">
    <name type="scientific">Rotaria socialis</name>
    <dbReference type="NCBI Taxonomy" id="392032"/>
    <lineage>
        <taxon>Eukaryota</taxon>
        <taxon>Metazoa</taxon>
        <taxon>Spiralia</taxon>
        <taxon>Gnathifera</taxon>
        <taxon>Rotifera</taxon>
        <taxon>Eurotatoria</taxon>
        <taxon>Bdelloidea</taxon>
        <taxon>Philodinida</taxon>
        <taxon>Philodinidae</taxon>
        <taxon>Rotaria</taxon>
    </lineage>
</organism>
<dbReference type="OrthoDB" id="4187154at2759"/>
<evidence type="ECO:0000313" key="7">
    <source>
        <dbReference type="Proteomes" id="UP000663825"/>
    </source>
</evidence>
<proteinExistence type="predicted"/>
<dbReference type="Pfam" id="PF05920">
    <property type="entry name" value="Homeobox_KN"/>
    <property type="match status" value="1"/>
</dbReference>
<dbReference type="PROSITE" id="PS50071">
    <property type="entry name" value="HOMEOBOX_2"/>
    <property type="match status" value="1"/>
</dbReference>